<dbReference type="InterPro" id="IPR045279">
    <property type="entry name" value="ARR-like"/>
</dbReference>
<dbReference type="GO" id="GO:0000160">
    <property type="term" value="P:phosphorelay signal transduction system"/>
    <property type="evidence" value="ECO:0007669"/>
    <property type="project" value="UniProtKB-KW"/>
</dbReference>
<dbReference type="InterPro" id="IPR001789">
    <property type="entry name" value="Sig_transdc_resp-reg_receiver"/>
</dbReference>
<protein>
    <recommendedName>
        <fullName evidence="5">Response regulatory domain-containing protein</fullName>
    </recommendedName>
</protein>
<comment type="caution">
    <text evidence="6">The sequence shown here is derived from an EMBL/GenBank/DDBJ whole genome shotgun (WGS) entry which is preliminary data.</text>
</comment>
<reference evidence="6 7" key="1">
    <citation type="journal article" date="2022" name="Nat. Genet.">
        <title>Improved pea reference genome and pan-genome highlight genomic features and evolutionary characteristics.</title>
        <authorList>
            <person name="Yang T."/>
            <person name="Liu R."/>
            <person name="Luo Y."/>
            <person name="Hu S."/>
            <person name="Wang D."/>
            <person name="Wang C."/>
            <person name="Pandey M.K."/>
            <person name="Ge S."/>
            <person name="Xu Q."/>
            <person name="Li N."/>
            <person name="Li G."/>
            <person name="Huang Y."/>
            <person name="Saxena R.K."/>
            <person name="Ji Y."/>
            <person name="Li M."/>
            <person name="Yan X."/>
            <person name="He Y."/>
            <person name="Liu Y."/>
            <person name="Wang X."/>
            <person name="Xiang C."/>
            <person name="Varshney R.K."/>
            <person name="Ding H."/>
            <person name="Gao S."/>
            <person name="Zong X."/>
        </authorList>
    </citation>
    <scope>NUCLEOTIDE SEQUENCE [LARGE SCALE GENOMIC DNA]</scope>
    <source>
        <strain evidence="6 7">cv. Zhongwan 6</strain>
    </source>
</reference>
<dbReference type="PANTHER" id="PTHR43874:SF19">
    <property type="entry name" value="RESPONSE REGULATOR 23-RELATED"/>
    <property type="match status" value="1"/>
</dbReference>
<feature type="domain" description="Response regulatory" evidence="5">
    <location>
        <begin position="9"/>
        <end position="125"/>
    </location>
</feature>
<name>A0A9D5GXE8_PEA</name>
<comment type="caution">
    <text evidence="4">Lacks conserved residue(s) required for the propagation of feature annotation.</text>
</comment>
<dbReference type="Gramene" id="Psat01G0300100-T3">
    <property type="protein sequence ID" value="KAI5444572.1"/>
    <property type="gene ID" value="KIW84_013001"/>
</dbReference>
<evidence type="ECO:0000256" key="4">
    <source>
        <dbReference type="PROSITE-ProRule" id="PRU00169"/>
    </source>
</evidence>
<evidence type="ECO:0000256" key="3">
    <source>
        <dbReference type="ARBA" id="ARBA00023163"/>
    </source>
</evidence>
<dbReference type="SMART" id="SM00448">
    <property type="entry name" value="REC"/>
    <property type="match status" value="1"/>
</dbReference>
<gene>
    <name evidence="6" type="ORF">KIW84_013001</name>
</gene>
<dbReference type="PANTHER" id="PTHR43874">
    <property type="entry name" value="TWO-COMPONENT RESPONSE REGULATOR"/>
    <property type="match status" value="1"/>
</dbReference>
<evidence type="ECO:0000256" key="2">
    <source>
        <dbReference type="ARBA" id="ARBA00023015"/>
    </source>
</evidence>
<proteinExistence type="predicted"/>
<evidence type="ECO:0000313" key="7">
    <source>
        <dbReference type="Proteomes" id="UP001058974"/>
    </source>
</evidence>
<keyword evidence="7" id="KW-1185">Reference proteome</keyword>
<dbReference type="GO" id="GO:0009736">
    <property type="term" value="P:cytokinin-activated signaling pathway"/>
    <property type="evidence" value="ECO:0007669"/>
    <property type="project" value="InterPro"/>
</dbReference>
<sequence length="161" mass="18531">MDCDRSNITVLIVDNDDFSLEYLANILMALQYRVQSAKTAHQALVTLQDPEGWFDLIITELSILGMNYGFDFLKLIKNQFHIPVIMMSKENNVSLISKALENGAAQYIAKPFSAEDFKDIWKHVLDAKKEKLFVESLFVKNEEQETLSHETKTKKKACKRK</sequence>
<keyword evidence="2" id="KW-0805">Transcription regulation</keyword>
<dbReference type="SUPFAM" id="SSF52172">
    <property type="entry name" value="CheY-like"/>
    <property type="match status" value="1"/>
</dbReference>
<dbReference type="Pfam" id="PF00072">
    <property type="entry name" value="Response_reg"/>
    <property type="match status" value="1"/>
</dbReference>
<organism evidence="6 7">
    <name type="scientific">Pisum sativum</name>
    <name type="common">Garden pea</name>
    <name type="synonym">Lathyrus oleraceus</name>
    <dbReference type="NCBI Taxonomy" id="3888"/>
    <lineage>
        <taxon>Eukaryota</taxon>
        <taxon>Viridiplantae</taxon>
        <taxon>Streptophyta</taxon>
        <taxon>Embryophyta</taxon>
        <taxon>Tracheophyta</taxon>
        <taxon>Spermatophyta</taxon>
        <taxon>Magnoliopsida</taxon>
        <taxon>eudicotyledons</taxon>
        <taxon>Gunneridae</taxon>
        <taxon>Pentapetalae</taxon>
        <taxon>rosids</taxon>
        <taxon>fabids</taxon>
        <taxon>Fabales</taxon>
        <taxon>Fabaceae</taxon>
        <taxon>Papilionoideae</taxon>
        <taxon>50 kb inversion clade</taxon>
        <taxon>NPAAA clade</taxon>
        <taxon>Hologalegina</taxon>
        <taxon>IRL clade</taxon>
        <taxon>Fabeae</taxon>
        <taxon>Lathyrus</taxon>
    </lineage>
</organism>
<feature type="non-terminal residue" evidence="6">
    <location>
        <position position="1"/>
    </location>
</feature>
<dbReference type="Gene3D" id="3.40.50.2300">
    <property type="match status" value="1"/>
</dbReference>
<accession>A0A9D5GXE8</accession>
<evidence type="ECO:0000259" key="5">
    <source>
        <dbReference type="PROSITE" id="PS50110"/>
    </source>
</evidence>
<dbReference type="Proteomes" id="UP001058974">
    <property type="component" value="Chromosome 1"/>
</dbReference>
<dbReference type="EMBL" id="JAMSHJ010000001">
    <property type="protein sequence ID" value="KAI5444572.1"/>
    <property type="molecule type" value="Genomic_DNA"/>
</dbReference>
<dbReference type="PROSITE" id="PS50110">
    <property type="entry name" value="RESPONSE_REGULATORY"/>
    <property type="match status" value="1"/>
</dbReference>
<dbReference type="InterPro" id="IPR011006">
    <property type="entry name" value="CheY-like_superfamily"/>
</dbReference>
<evidence type="ECO:0000313" key="6">
    <source>
        <dbReference type="EMBL" id="KAI5444572.1"/>
    </source>
</evidence>
<keyword evidence="1" id="KW-0902">Two-component regulatory system</keyword>
<evidence type="ECO:0000256" key="1">
    <source>
        <dbReference type="ARBA" id="ARBA00023012"/>
    </source>
</evidence>
<keyword evidence="3" id="KW-0804">Transcription</keyword>
<dbReference type="AlphaFoldDB" id="A0A9D5GXE8"/>